<name>A0AA88IEE6_ARTSF</name>
<dbReference type="Proteomes" id="UP001187531">
    <property type="component" value="Unassembled WGS sequence"/>
</dbReference>
<dbReference type="AlphaFoldDB" id="A0AA88IEE6"/>
<proteinExistence type="predicted"/>
<keyword evidence="3" id="KW-1185">Reference proteome</keyword>
<reference evidence="2" key="1">
    <citation type="submission" date="2023-07" db="EMBL/GenBank/DDBJ databases">
        <title>Chromosome-level genome assembly of Artemia franciscana.</title>
        <authorList>
            <person name="Jo E."/>
        </authorList>
    </citation>
    <scope>NUCLEOTIDE SEQUENCE</scope>
    <source>
        <tissue evidence="2">Whole body</tissue>
    </source>
</reference>
<accession>A0AA88IEE6</accession>
<gene>
    <name evidence="2" type="ORF">QYM36_003078</name>
</gene>
<feature type="non-terminal residue" evidence="2">
    <location>
        <position position="1"/>
    </location>
</feature>
<comment type="caution">
    <text evidence="2">The sequence shown here is derived from an EMBL/GenBank/DDBJ whole genome shotgun (WGS) entry which is preliminary data.</text>
</comment>
<evidence type="ECO:0000313" key="2">
    <source>
        <dbReference type="EMBL" id="KAK2722761.1"/>
    </source>
</evidence>
<feature type="region of interest" description="Disordered" evidence="1">
    <location>
        <begin position="232"/>
        <end position="256"/>
    </location>
</feature>
<dbReference type="EMBL" id="JAVRJZ010000005">
    <property type="protein sequence ID" value="KAK2722761.1"/>
    <property type="molecule type" value="Genomic_DNA"/>
</dbReference>
<sequence length="308" mass="35140">MAGNFNCNPAKENIHTDIFLNCLPASVQIWPESLDLTYTHSSGHTSNTDHIQSCRSIPCIPITVHTDDPIKDHLGLSFHLQPSQNIDFQKTRRRVQKKNWKCGADLYMATVCSILSCIKVQFYLLYSSPPETSTMIDLNTYYYQIVHAMEESESTAGWYEGYYRNDFPIEHREERGDMNEVIPVSAKQLYNAIFCVLSSEPDEVLQNKPYRSSKDDKNAGLCVNRTEEWVSPMGQTSKKQDSLLSDSESNSKSKTEGQVTSCFDIGEFNVLWRHSGPYSAIHYAKEFITDTTYIGSKIVNAILYRILR</sequence>
<evidence type="ECO:0000256" key="1">
    <source>
        <dbReference type="SAM" id="MobiDB-lite"/>
    </source>
</evidence>
<protein>
    <submittedName>
        <fullName evidence="2">Uncharacterized protein</fullName>
    </submittedName>
</protein>
<organism evidence="2 3">
    <name type="scientific">Artemia franciscana</name>
    <name type="common">Brine shrimp</name>
    <name type="synonym">Artemia sanfranciscana</name>
    <dbReference type="NCBI Taxonomy" id="6661"/>
    <lineage>
        <taxon>Eukaryota</taxon>
        <taxon>Metazoa</taxon>
        <taxon>Ecdysozoa</taxon>
        <taxon>Arthropoda</taxon>
        <taxon>Crustacea</taxon>
        <taxon>Branchiopoda</taxon>
        <taxon>Anostraca</taxon>
        <taxon>Artemiidae</taxon>
        <taxon>Artemia</taxon>
    </lineage>
</organism>
<evidence type="ECO:0000313" key="3">
    <source>
        <dbReference type="Proteomes" id="UP001187531"/>
    </source>
</evidence>